<dbReference type="PROSITE" id="PS51462">
    <property type="entry name" value="NUDIX"/>
    <property type="match status" value="1"/>
</dbReference>
<dbReference type="HAMAP" id="MF_00202">
    <property type="entry name" value="Idi"/>
    <property type="match status" value="1"/>
</dbReference>
<dbReference type="PANTHER" id="PTHR10885">
    <property type="entry name" value="ISOPENTENYL-DIPHOSPHATE DELTA-ISOMERASE"/>
    <property type="match status" value="1"/>
</dbReference>
<dbReference type="EMBL" id="JAKHSK010000058">
    <property type="protein sequence ID" value="MCL6220809.1"/>
    <property type="molecule type" value="Genomic_DNA"/>
</dbReference>
<evidence type="ECO:0000256" key="7">
    <source>
        <dbReference type="ARBA" id="ARBA00023211"/>
    </source>
</evidence>
<evidence type="ECO:0000256" key="3">
    <source>
        <dbReference type="ARBA" id="ARBA00012057"/>
    </source>
</evidence>
<dbReference type="NCBIfam" id="NF002995">
    <property type="entry name" value="PRK03759.1"/>
    <property type="match status" value="1"/>
</dbReference>
<keyword evidence="7" id="KW-0464">Manganese</keyword>
<accession>A0A9X1ZVQ8</accession>
<dbReference type="PIRSF" id="PIRSF018427">
    <property type="entry name" value="Isopntndiph_ism"/>
    <property type="match status" value="1"/>
</dbReference>
<dbReference type="PANTHER" id="PTHR10885:SF0">
    <property type="entry name" value="ISOPENTENYL-DIPHOSPHATE DELTA-ISOMERASE"/>
    <property type="match status" value="1"/>
</dbReference>
<dbReference type="NCBIfam" id="TIGR02150">
    <property type="entry name" value="IPP_isom_1"/>
    <property type="match status" value="1"/>
</dbReference>
<evidence type="ECO:0000256" key="10">
    <source>
        <dbReference type="NCBIfam" id="TIGR02150"/>
    </source>
</evidence>
<feature type="active site" evidence="11">
    <location>
        <position position="66"/>
    </location>
</feature>
<evidence type="ECO:0000256" key="4">
    <source>
        <dbReference type="ARBA" id="ARBA00022490"/>
    </source>
</evidence>
<keyword evidence="8" id="KW-0414">Isoprene biosynthesis</keyword>
<dbReference type="InterPro" id="IPR056375">
    <property type="entry name" value="Idi_bact"/>
</dbReference>
<evidence type="ECO:0000256" key="6">
    <source>
        <dbReference type="ARBA" id="ARBA00022842"/>
    </source>
</evidence>
<keyword evidence="6" id="KW-0460">Magnesium</keyword>
<comment type="caution">
    <text evidence="13">The sequence shown here is derived from an EMBL/GenBank/DDBJ whole genome shotgun (WGS) entry which is preliminary data.</text>
</comment>
<keyword evidence="5" id="KW-0479">Metal-binding</keyword>
<comment type="similarity">
    <text evidence="2">Belongs to the IPP isomerase type 1 family.</text>
</comment>
<dbReference type="AlphaFoldDB" id="A0A9X1ZVQ8"/>
<evidence type="ECO:0000256" key="2">
    <source>
        <dbReference type="ARBA" id="ARBA00007579"/>
    </source>
</evidence>
<dbReference type="InterPro" id="IPR011876">
    <property type="entry name" value="IsopentenylPP_isomerase_typ1"/>
</dbReference>
<name>A0A9X1ZVQ8_9FLAO</name>
<dbReference type="GO" id="GO:0005737">
    <property type="term" value="C:cytoplasm"/>
    <property type="evidence" value="ECO:0007669"/>
    <property type="project" value="TreeGrafter"/>
</dbReference>
<evidence type="ECO:0000256" key="11">
    <source>
        <dbReference type="PIRSR" id="PIRSR018427-1"/>
    </source>
</evidence>
<dbReference type="GO" id="GO:0004452">
    <property type="term" value="F:isopentenyl-diphosphate delta-isomerase activity"/>
    <property type="evidence" value="ECO:0007669"/>
    <property type="project" value="UniProtKB-UniRule"/>
</dbReference>
<evidence type="ECO:0000313" key="14">
    <source>
        <dbReference type="Proteomes" id="UP001139521"/>
    </source>
</evidence>
<organism evidence="13 14">
    <name type="scientific">Zunongwangia pacifica</name>
    <dbReference type="NCBI Taxonomy" id="2911062"/>
    <lineage>
        <taxon>Bacteria</taxon>
        <taxon>Pseudomonadati</taxon>
        <taxon>Bacteroidota</taxon>
        <taxon>Flavobacteriia</taxon>
        <taxon>Flavobacteriales</taxon>
        <taxon>Flavobacteriaceae</taxon>
        <taxon>Zunongwangia</taxon>
    </lineage>
</organism>
<evidence type="ECO:0000256" key="1">
    <source>
        <dbReference type="ARBA" id="ARBA00004826"/>
    </source>
</evidence>
<keyword evidence="9 13" id="KW-0413">Isomerase</keyword>
<dbReference type="Pfam" id="PF00293">
    <property type="entry name" value="NUDIX"/>
    <property type="match status" value="1"/>
</dbReference>
<proteinExistence type="inferred from homology"/>
<keyword evidence="4" id="KW-0963">Cytoplasm</keyword>
<dbReference type="GO" id="GO:0046872">
    <property type="term" value="F:metal ion binding"/>
    <property type="evidence" value="ECO:0007669"/>
    <property type="project" value="UniProtKB-KW"/>
</dbReference>
<sequence length="171" mass="20171">MGTDQVILVNEQDEQIGLMEKIEAHEKALLHRAFSVFVFNKKGELMLQQRALTKYHTPGLWTNTCCSHQREGETNVEAGKRRLLEEMGFTTDLKDTISFIYKAPFENGLTEHEYDHILVGQYDEDPKPNPEEVNAWKWVSLEQVKEDMKRNPEVYTEWFKIIFDKYYNHIS</sequence>
<dbReference type="RefSeq" id="WP_249603502.1">
    <property type="nucleotide sequence ID" value="NZ_JAKHSK010000058.1"/>
</dbReference>
<evidence type="ECO:0000256" key="9">
    <source>
        <dbReference type="ARBA" id="ARBA00023235"/>
    </source>
</evidence>
<dbReference type="CDD" id="cd02885">
    <property type="entry name" value="NUDIX_IPP_Isomerase"/>
    <property type="match status" value="1"/>
</dbReference>
<dbReference type="InterPro" id="IPR000086">
    <property type="entry name" value="NUDIX_hydrolase_dom"/>
</dbReference>
<keyword evidence="14" id="KW-1185">Reference proteome</keyword>
<feature type="active site" evidence="11">
    <location>
        <position position="113"/>
    </location>
</feature>
<comment type="pathway">
    <text evidence="1">Isoprenoid biosynthesis; dimethylallyl diphosphate biosynthesis; dimethylallyl diphosphate from isopentenyl diphosphate: step 1/1.</text>
</comment>
<evidence type="ECO:0000259" key="12">
    <source>
        <dbReference type="PROSITE" id="PS51462"/>
    </source>
</evidence>
<dbReference type="GO" id="GO:0009240">
    <property type="term" value="P:isopentenyl diphosphate biosynthetic process"/>
    <property type="evidence" value="ECO:0007669"/>
    <property type="project" value="TreeGrafter"/>
</dbReference>
<dbReference type="SUPFAM" id="SSF55811">
    <property type="entry name" value="Nudix"/>
    <property type="match status" value="1"/>
</dbReference>
<feature type="domain" description="Nudix hydrolase" evidence="12">
    <location>
        <begin position="29"/>
        <end position="161"/>
    </location>
</feature>
<gene>
    <name evidence="13" type="primary">idi</name>
    <name evidence="13" type="ORF">L1967_21160</name>
</gene>
<dbReference type="EC" id="5.3.3.2" evidence="3 10"/>
<dbReference type="InterPro" id="IPR015797">
    <property type="entry name" value="NUDIX_hydrolase-like_dom_sf"/>
</dbReference>
<protein>
    <recommendedName>
        <fullName evidence="3 10">Isopentenyl-diphosphate delta-isomerase</fullName>
        <ecNumber evidence="3 10">5.3.3.2</ecNumber>
    </recommendedName>
</protein>
<evidence type="ECO:0000313" key="13">
    <source>
        <dbReference type="EMBL" id="MCL6220809.1"/>
    </source>
</evidence>
<evidence type="ECO:0000256" key="5">
    <source>
        <dbReference type="ARBA" id="ARBA00022723"/>
    </source>
</evidence>
<dbReference type="Gene3D" id="3.90.79.10">
    <property type="entry name" value="Nucleoside Triphosphate Pyrophosphohydrolase"/>
    <property type="match status" value="1"/>
</dbReference>
<dbReference type="Proteomes" id="UP001139521">
    <property type="component" value="Unassembled WGS sequence"/>
</dbReference>
<reference evidence="13" key="1">
    <citation type="submission" date="2022-01" db="EMBL/GenBank/DDBJ databases">
        <title>Genome sequencing of Zunongwangia sp. M21534 genome.</title>
        <authorList>
            <person name="Chen Y."/>
            <person name="Dong C."/>
            <person name="Shao Z."/>
        </authorList>
    </citation>
    <scope>NUCLEOTIDE SEQUENCE</scope>
    <source>
        <strain evidence="13">MCCC M21534</strain>
    </source>
</reference>
<evidence type="ECO:0000256" key="8">
    <source>
        <dbReference type="ARBA" id="ARBA00023229"/>
    </source>
</evidence>